<organism evidence="21 22">
    <name type="scientific">Shewanella morhuae</name>
    <dbReference type="NCBI Taxonomy" id="365591"/>
    <lineage>
        <taxon>Bacteria</taxon>
        <taxon>Pseudomonadati</taxon>
        <taxon>Pseudomonadota</taxon>
        <taxon>Gammaproteobacteria</taxon>
        <taxon>Alteromonadales</taxon>
        <taxon>Shewanellaceae</taxon>
        <taxon>Shewanella</taxon>
    </lineage>
</organism>
<dbReference type="GO" id="GO:0047405">
    <property type="term" value="F:pyrimidine-5'-nucleotide nucleosidase activity"/>
    <property type="evidence" value="ECO:0007669"/>
    <property type="project" value="UniProtKB-EC"/>
</dbReference>
<evidence type="ECO:0000256" key="18">
    <source>
        <dbReference type="ARBA" id="ARBA00083890"/>
    </source>
</evidence>
<dbReference type="PANTHER" id="PTHR43393:SF1">
    <property type="entry name" value="PYRIMIDINE_PURINE NUCLEOTIDE 5'-MONOPHOSPHATE NUCLEOSIDASE"/>
    <property type="match status" value="1"/>
</dbReference>
<dbReference type="Gene3D" id="3.40.50.450">
    <property type="match status" value="1"/>
</dbReference>
<evidence type="ECO:0000256" key="12">
    <source>
        <dbReference type="ARBA" id="ARBA00066754"/>
    </source>
</evidence>
<dbReference type="InterPro" id="IPR049788">
    <property type="entry name" value="PpnN"/>
</dbReference>
<evidence type="ECO:0000256" key="11">
    <source>
        <dbReference type="ARBA" id="ARBA00052586"/>
    </source>
</evidence>
<sequence length="451" mass="50469">MIVKVSPKGSMDQLSQLEVERLKKNAQSPLYQLYRNCSLAVLAAGLKTDNSKALFEQYHDFDIHVLQRERGVKLELVNPPEQAFVDGQIITGIQEYLFCVLRDILYISDRYSALEHINLTNAHHITNVVFDILRNARAIAPMKDPNVIVCWGGHSINAIEYQYTREVGYQLGLRGLDICTGCGPGAMEGPMKGAAIGHAKQRIKNARYIGLTEPSIIAAEPPNQIVNELVILPDIEKRLEAFVRLGHGIIIFPGGAGTAEELLYILGILLNEENQETPYPLILTGPIESADYFIKIDEFIASTLGPIAQKKYQIIIDNPTEVARLMKQGMEQVKAYRRSTGDAYQYQWALKIEPEFQLPFIPTHEVMANLDLHFQTDKAKLAANLRKAFSGIVAGNVKSDTIKQIEHNGPFQLKGDPQLMGMMDTLLNAFVQQHRMKLPGSAYVPCYQIVK</sequence>
<dbReference type="Gene3D" id="3.30.1850.10">
    <property type="entry name" value="MoCo carrier protein-like"/>
    <property type="match status" value="1"/>
</dbReference>
<evidence type="ECO:0000256" key="9">
    <source>
        <dbReference type="ARBA" id="ARBA00052113"/>
    </source>
</evidence>
<evidence type="ECO:0000256" key="8">
    <source>
        <dbReference type="ARBA" id="ARBA00051083"/>
    </source>
</evidence>
<dbReference type="InterPro" id="IPR031100">
    <property type="entry name" value="LOG_fam"/>
</dbReference>
<dbReference type="GO" id="GO:0005829">
    <property type="term" value="C:cytosol"/>
    <property type="evidence" value="ECO:0007669"/>
    <property type="project" value="TreeGrafter"/>
</dbReference>
<gene>
    <name evidence="21" type="primary">ygdH</name>
    <name evidence="21" type="ORF">NCTC10736_00407</name>
</gene>
<dbReference type="NCBIfam" id="NF038390">
    <property type="entry name" value="Nsidase_PpnN"/>
    <property type="match status" value="1"/>
</dbReference>
<proteinExistence type="inferred from homology"/>
<keyword evidence="4" id="KW-0378">Hydrolase</keyword>
<comment type="catalytic activity">
    <reaction evidence="10">
        <text>CMP + H2O = cytosine + D-ribose 5-phosphate</text>
        <dbReference type="Rhea" id="RHEA:30075"/>
        <dbReference type="ChEBI" id="CHEBI:15377"/>
        <dbReference type="ChEBI" id="CHEBI:16040"/>
        <dbReference type="ChEBI" id="CHEBI:60377"/>
        <dbReference type="ChEBI" id="CHEBI:78346"/>
        <dbReference type="EC" id="3.2.2.10"/>
    </reaction>
</comment>
<dbReference type="EC" id="3.2.2.10" evidence="12"/>
<dbReference type="FunFam" id="3.30.1850.10:FF:000001">
    <property type="entry name" value="LOG family protein YgdH"/>
    <property type="match status" value="1"/>
</dbReference>
<protein>
    <recommendedName>
        <fullName evidence="13">Pyrimidine/purine nucleotide 5'-monophosphate nucleosidase</fullName>
        <ecNumber evidence="12">3.2.2.10</ecNumber>
        <ecNumber evidence="3">3.2.2.4</ecNumber>
    </recommendedName>
    <alternativeName>
        <fullName evidence="5">AMP nucleosidase</fullName>
    </alternativeName>
    <alternativeName>
        <fullName evidence="16">CMP nucleosidase</fullName>
    </alternativeName>
    <alternativeName>
        <fullName evidence="15">GMP nucleosidase</fullName>
    </alternativeName>
    <alternativeName>
        <fullName evidence="17">IMP nucleosidase</fullName>
    </alternativeName>
    <alternativeName>
        <fullName evidence="18">UMP nucleosidase</fullName>
    </alternativeName>
    <alternativeName>
        <fullName evidence="14">dTMP nucleosidase</fullName>
    </alternativeName>
</protein>
<dbReference type="RefSeq" id="WP_115405327.1">
    <property type="nucleotide sequence ID" value="NZ_UGYV01000001.1"/>
</dbReference>
<dbReference type="FunFam" id="3.40.50.450:FF:000007">
    <property type="entry name" value="LOG family protein ygdH"/>
    <property type="match status" value="1"/>
</dbReference>
<evidence type="ECO:0000259" key="19">
    <source>
        <dbReference type="Pfam" id="PF11892"/>
    </source>
</evidence>
<dbReference type="EMBL" id="UGYV01000001">
    <property type="protein sequence ID" value="SUI61198.1"/>
    <property type="molecule type" value="Genomic_DNA"/>
</dbReference>
<evidence type="ECO:0000313" key="21">
    <source>
        <dbReference type="EMBL" id="SUI61198.1"/>
    </source>
</evidence>
<evidence type="ECO:0000256" key="17">
    <source>
        <dbReference type="ARBA" id="ARBA00083539"/>
    </source>
</evidence>
<evidence type="ECO:0000256" key="16">
    <source>
        <dbReference type="ARBA" id="ARBA00082596"/>
    </source>
</evidence>
<dbReference type="EC" id="3.2.2.4" evidence="3"/>
<evidence type="ECO:0000256" key="10">
    <source>
        <dbReference type="ARBA" id="ARBA00052189"/>
    </source>
</evidence>
<comment type="catalytic activity">
    <reaction evidence="1">
        <text>AMP + H2O = D-ribose 5-phosphate + adenine</text>
        <dbReference type="Rhea" id="RHEA:20129"/>
        <dbReference type="ChEBI" id="CHEBI:15377"/>
        <dbReference type="ChEBI" id="CHEBI:16708"/>
        <dbReference type="ChEBI" id="CHEBI:78346"/>
        <dbReference type="ChEBI" id="CHEBI:456215"/>
        <dbReference type="EC" id="3.2.2.4"/>
    </reaction>
</comment>
<comment type="catalytic activity">
    <reaction evidence="8">
        <text>GMP + H2O = guanine + D-ribose 5-phosphate</text>
        <dbReference type="Rhea" id="RHEA:52708"/>
        <dbReference type="ChEBI" id="CHEBI:15377"/>
        <dbReference type="ChEBI" id="CHEBI:16235"/>
        <dbReference type="ChEBI" id="CHEBI:58115"/>
        <dbReference type="ChEBI" id="CHEBI:78346"/>
    </reaction>
</comment>
<dbReference type="Pfam" id="PF14793">
    <property type="entry name" value="DUF4478"/>
    <property type="match status" value="1"/>
</dbReference>
<evidence type="ECO:0000256" key="2">
    <source>
        <dbReference type="ARBA" id="ARBA00006763"/>
    </source>
</evidence>
<feature type="domain" description="Pyrimidine/purine nucleotide 5'-monophosphate nucleosidase N-terminal" evidence="20">
    <location>
        <begin position="3"/>
        <end position="110"/>
    </location>
</feature>
<evidence type="ECO:0000256" key="1">
    <source>
        <dbReference type="ARBA" id="ARBA00000274"/>
    </source>
</evidence>
<evidence type="ECO:0000256" key="5">
    <source>
        <dbReference type="ARBA" id="ARBA00031983"/>
    </source>
</evidence>
<name>A0A379ZHN2_9GAMM</name>
<comment type="catalytic activity">
    <reaction evidence="7">
        <text>UMP + H2O = D-ribose 5-phosphate + uracil</text>
        <dbReference type="Rhea" id="RHEA:52704"/>
        <dbReference type="ChEBI" id="CHEBI:15377"/>
        <dbReference type="ChEBI" id="CHEBI:17568"/>
        <dbReference type="ChEBI" id="CHEBI:57865"/>
        <dbReference type="ChEBI" id="CHEBI:78346"/>
    </reaction>
</comment>
<comment type="catalytic activity">
    <reaction evidence="6">
        <text>dTMP + H2O = 2-deoxy-D-ribose 5-phosphate + thymine</text>
        <dbReference type="Rhea" id="RHEA:52712"/>
        <dbReference type="ChEBI" id="CHEBI:15377"/>
        <dbReference type="ChEBI" id="CHEBI:17821"/>
        <dbReference type="ChEBI" id="CHEBI:62877"/>
        <dbReference type="ChEBI" id="CHEBI:63528"/>
    </reaction>
</comment>
<evidence type="ECO:0000256" key="6">
    <source>
        <dbReference type="ARBA" id="ARBA00050093"/>
    </source>
</evidence>
<dbReference type="InterPro" id="IPR037153">
    <property type="entry name" value="PpnN-like_sf"/>
</dbReference>
<evidence type="ECO:0000313" key="22">
    <source>
        <dbReference type="Proteomes" id="UP000255061"/>
    </source>
</evidence>
<evidence type="ECO:0000256" key="15">
    <source>
        <dbReference type="ARBA" id="ARBA00082430"/>
    </source>
</evidence>
<reference evidence="21 22" key="1">
    <citation type="submission" date="2018-06" db="EMBL/GenBank/DDBJ databases">
        <authorList>
            <consortium name="Pathogen Informatics"/>
            <person name="Doyle S."/>
        </authorList>
    </citation>
    <scope>NUCLEOTIDE SEQUENCE [LARGE SCALE GENOMIC DNA]</scope>
    <source>
        <strain evidence="21 22">NCTC10736</strain>
    </source>
</reference>
<evidence type="ECO:0000256" key="14">
    <source>
        <dbReference type="ARBA" id="ARBA00078101"/>
    </source>
</evidence>
<comment type="catalytic activity">
    <reaction evidence="11">
        <text>a pyrimidine ribonucleoside 5'-phosphate + H2O = a pyrimidine nucleobase + D-ribose 5-phosphate</text>
        <dbReference type="Rhea" id="RHEA:13425"/>
        <dbReference type="ChEBI" id="CHEBI:15377"/>
        <dbReference type="ChEBI" id="CHEBI:26432"/>
        <dbReference type="ChEBI" id="CHEBI:78346"/>
        <dbReference type="ChEBI" id="CHEBI:138238"/>
        <dbReference type="EC" id="3.2.2.10"/>
    </reaction>
</comment>
<evidence type="ECO:0000256" key="4">
    <source>
        <dbReference type="ARBA" id="ARBA00022801"/>
    </source>
</evidence>
<evidence type="ECO:0000256" key="7">
    <source>
        <dbReference type="ARBA" id="ARBA00050647"/>
    </source>
</evidence>
<dbReference type="PANTHER" id="PTHR43393">
    <property type="entry name" value="CYTOKININ RIBOSIDE 5'-MONOPHOSPHATE PHOSPHORIBOHYDROLASE"/>
    <property type="match status" value="1"/>
</dbReference>
<dbReference type="Proteomes" id="UP000255061">
    <property type="component" value="Unassembled WGS sequence"/>
</dbReference>
<dbReference type="AlphaFoldDB" id="A0A379ZHN2"/>
<dbReference type="InterPro" id="IPR027820">
    <property type="entry name" value="PpnN_N"/>
</dbReference>
<feature type="domain" description="Pyrimidine/purine nucleotide 5'-monophosphate nucleosidase C-terminal" evidence="19">
    <location>
        <begin position="330"/>
        <end position="450"/>
    </location>
</feature>
<accession>A0A379ZHN2</accession>
<comment type="catalytic activity">
    <reaction evidence="9">
        <text>IMP + H2O = hypoxanthine + D-ribose 5-phosphate</text>
        <dbReference type="Rhea" id="RHEA:20469"/>
        <dbReference type="ChEBI" id="CHEBI:15377"/>
        <dbReference type="ChEBI" id="CHEBI:17368"/>
        <dbReference type="ChEBI" id="CHEBI:58053"/>
        <dbReference type="ChEBI" id="CHEBI:78346"/>
    </reaction>
</comment>
<dbReference type="Pfam" id="PF11892">
    <property type="entry name" value="PpnN_C"/>
    <property type="match status" value="1"/>
</dbReference>
<dbReference type="Pfam" id="PF03641">
    <property type="entry name" value="Lysine_decarbox"/>
    <property type="match status" value="1"/>
</dbReference>
<dbReference type="GO" id="GO:0008714">
    <property type="term" value="F:AMP nucleosidase activity"/>
    <property type="evidence" value="ECO:0007669"/>
    <property type="project" value="UniProtKB-EC"/>
</dbReference>
<dbReference type="InterPro" id="IPR052341">
    <property type="entry name" value="LOG_family_nucleotidases"/>
</dbReference>
<evidence type="ECO:0000256" key="3">
    <source>
        <dbReference type="ARBA" id="ARBA00011985"/>
    </source>
</evidence>
<dbReference type="SUPFAM" id="SSF102405">
    <property type="entry name" value="MCP/YpsA-like"/>
    <property type="match status" value="1"/>
</dbReference>
<evidence type="ECO:0000256" key="13">
    <source>
        <dbReference type="ARBA" id="ARBA00073719"/>
    </source>
</evidence>
<comment type="similarity">
    <text evidence="2">Belongs to the LOG family.</text>
</comment>
<dbReference type="InterPro" id="IPR021826">
    <property type="entry name" value="PpnN_C"/>
</dbReference>
<evidence type="ECO:0000259" key="20">
    <source>
        <dbReference type="Pfam" id="PF14793"/>
    </source>
</evidence>